<dbReference type="Proteomes" id="UP000664940">
    <property type="component" value="Unassembled WGS sequence"/>
</dbReference>
<gene>
    <name evidence="2" type="ORF">HJG60_015237</name>
</gene>
<comment type="caution">
    <text evidence="2">The sequence shown here is derived from an EMBL/GenBank/DDBJ whole genome shotgun (WGS) entry which is preliminary data.</text>
</comment>
<reference evidence="2 3" key="1">
    <citation type="journal article" date="2020" name="Nature">
        <title>Six reference-quality genomes reveal evolution of bat adaptations.</title>
        <authorList>
            <person name="Jebb D."/>
            <person name="Huang Z."/>
            <person name="Pippel M."/>
            <person name="Hughes G.M."/>
            <person name="Lavrichenko K."/>
            <person name="Devanna P."/>
            <person name="Winkler S."/>
            <person name="Jermiin L.S."/>
            <person name="Skirmuntt E.C."/>
            <person name="Katzourakis A."/>
            <person name="Burkitt-Gray L."/>
            <person name="Ray D.A."/>
            <person name="Sullivan K.A.M."/>
            <person name="Roscito J.G."/>
            <person name="Kirilenko B.M."/>
            <person name="Davalos L.M."/>
            <person name="Corthals A.P."/>
            <person name="Power M.L."/>
            <person name="Jones G."/>
            <person name="Ransome R.D."/>
            <person name="Dechmann D.K.N."/>
            <person name="Locatelli A.G."/>
            <person name="Puechmaille S.J."/>
            <person name="Fedrigo O."/>
            <person name="Jarvis E.D."/>
            <person name="Hiller M."/>
            <person name="Vernes S.C."/>
            <person name="Myers E.W."/>
            <person name="Teeling E.C."/>
        </authorList>
    </citation>
    <scope>NUCLEOTIDE SEQUENCE [LARGE SCALE GENOMIC DNA]</scope>
    <source>
        <strain evidence="2">Bat1K_MPI-CBG_1</strain>
    </source>
</reference>
<accession>A0A834B3Y2</accession>
<feature type="region of interest" description="Disordered" evidence="1">
    <location>
        <begin position="166"/>
        <end position="186"/>
    </location>
</feature>
<name>A0A834B3Y2_9CHIR</name>
<sequence>MAFGQVTSHSAPLPPLPCKGGRALPISGMTLRERRPRARPPAGSQQGLHLGCVCGLCEAERGLARGTGGHAPASLAALRKTCMRDPRPWARFRRSRPGRVLTYLLLPCTLPFEYAYFRSRRLVVWLPDMLADLRWVQGLLRSAAVGVYSRTKDQLLGLVSPLATSLQPPAGGSPSRGPSQGAQTCPALQARGAPGWASSVTVCSRLPPGGRPGLTPPRAWTAESSPWPRLGTGIAGRVEDQGQPPFLPRTLVPARVGGVPSGARGDPRSPPGCPAPWS</sequence>
<feature type="region of interest" description="Disordered" evidence="1">
    <location>
        <begin position="207"/>
        <end position="278"/>
    </location>
</feature>
<proteinExistence type="predicted"/>
<evidence type="ECO:0000313" key="3">
    <source>
        <dbReference type="Proteomes" id="UP000664940"/>
    </source>
</evidence>
<dbReference type="AlphaFoldDB" id="A0A834B3Y2"/>
<feature type="compositionally biased region" description="Polar residues" evidence="1">
    <location>
        <begin position="1"/>
        <end position="10"/>
    </location>
</feature>
<organism evidence="2 3">
    <name type="scientific">Phyllostomus discolor</name>
    <name type="common">pale spear-nosed bat</name>
    <dbReference type="NCBI Taxonomy" id="89673"/>
    <lineage>
        <taxon>Eukaryota</taxon>
        <taxon>Metazoa</taxon>
        <taxon>Chordata</taxon>
        <taxon>Craniata</taxon>
        <taxon>Vertebrata</taxon>
        <taxon>Euteleostomi</taxon>
        <taxon>Mammalia</taxon>
        <taxon>Eutheria</taxon>
        <taxon>Laurasiatheria</taxon>
        <taxon>Chiroptera</taxon>
        <taxon>Yangochiroptera</taxon>
        <taxon>Phyllostomidae</taxon>
        <taxon>Phyllostominae</taxon>
        <taxon>Phyllostomus</taxon>
    </lineage>
</organism>
<evidence type="ECO:0000256" key="1">
    <source>
        <dbReference type="SAM" id="MobiDB-lite"/>
    </source>
</evidence>
<feature type="compositionally biased region" description="Pro residues" evidence="1">
    <location>
        <begin position="268"/>
        <end position="278"/>
    </location>
</feature>
<feature type="region of interest" description="Disordered" evidence="1">
    <location>
        <begin position="1"/>
        <end position="22"/>
    </location>
</feature>
<evidence type="ECO:0000313" key="2">
    <source>
        <dbReference type="EMBL" id="KAF6121111.1"/>
    </source>
</evidence>
<feature type="compositionally biased region" description="Low complexity" evidence="1">
    <location>
        <begin position="167"/>
        <end position="183"/>
    </location>
</feature>
<dbReference type="EMBL" id="JABVXQ010000003">
    <property type="protein sequence ID" value="KAF6121111.1"/>
    <property type="molecule type" value="Genomic_DNA"/>
</dbReference>
<protein>
    <submittedName>
        <fullName evidence="2">Patatin like phospholipase domain containing 5</fullName>
    </submittedName>
</protein>